<gene>
    <name evidence="2" type="ORF">C095_02860</name>
</gene>
<sequence length="542" mass="61707">MGRKHGGFGRNRRRSNGRVRIEIQNIVVSIHKNQEREIQKEIEKAGIEKENIESIRYLRRSIDSRKKQDIKFVYSIELNLKQKIFATSSTKWKEVKEVSKIKRLPLYPRKEIYIVGSGPAGLFAAYRLAEYGYLPIVLERGEEIEHRDKTTEDFIKTSILNPNSNIQFGEGGAGTYSDGKLNTRVKSEYIETIFQLFVKFGAPEEILWNYKPHVGTDILKVIVKNMREAIQKKGGKFYFNTLLEDIKIKSGELQGFWMIKNGIREYVASNQLILAIGHSSRDTYRMLRKRGLAMEAKAFAMGTRMEHPREEIDRMQYGKEAENPLLEAATYAVTYNNLTEKRGTFSFCMCPGGVIVNAASQAGGTLVNGMSYSTRNGKFSNSAIVVGIKEHEFGEDLFSGMYFQESLEKKAYEMIGNYGAIYQNVWDFLDNRKTEHEIESSYRMQKTSCRMEELFPDVISQNLRAALSYWKKNPDFISRNVNLIAPETRTSAPLKILRDIRGESLNVKGLYPIGEGAGYAGGITSAAVDGMKIVDCAFTRML</sequence>
<feature type="domain" description="FAD-dependent protein C-terminal" evidence="1">
    <location>
        <begin position="298"/>
        <end position="490"/>
    </location>
</feature>
<protein>
    <submittedName>
        <fullName evidence="2">NAD(FAD)-utilizing dehydrogenase</fullName>
    </submittedName>
</protein>
<proteinExistence type="predicted"/>
<dbReference type="EMBL" id="AUZI01000011">
    <property type="protein sequence ID" value="KID49731.1"/>
    <property type="molecule type" value="Genomic_DNA"/>
</dbReference>
<dbReference type="Pfam" id="PF21688">
    <property type="entry name" value="FAD-depend_C"/>
    <property type="match status" value="1"/>
</dbReference>
<name>A0A0B4EJX7_9FUSO</name>
<dbReference type="Gene3D" id="3.30.70.2700">
    <property type="match status" value="1"/>
</dbReference>
<dbReference type="PANTHER" id="PTHR42842:SF3">
    <property type="entry name" value="FAD_NAD(P)-BINDING OXIDOREDUCTASE FAMILY PROTEIN"/>
    <property type="match status" value="1"/>
</dbReference>
<dbReference type="AlphaFoldDB" id="A0A0B4EJX7"/>
<dbReference type="PATRIC" id="fig|1226633.4.peg.567"/>
<evidence type="ECO:0000313" key="3">
    <source>
        <dbReference type="Proteomes" id="UP000031184"/>
    </source>
</evidence>
<dbReference type="InterPro" id="IPR049516">
    <property type="entry name" value="FAD-depend_C"/>
</dbReference>
<dbReference type="PANTHER" id="PTHR42842">
    <property type="entry name" value="FAD/NAD(P)-BINDING OXIDOREDUCTASE"/>
    <property type="match status" value="1"/>
</dbReference>
<dbReference type="InterPro" id="IPR028348">
    <property type="entry name" value="FAD-binding_protein"/>
</dbReference>
<dbReference type="SUPFAM" id="SSF51905">
    <property type="entry name" value="FAD/NAD(P)-binding domain"/>
    <property type="match status" value="1"/>
</dbReference>
<dbReference type="InterPro" id="IPR036188">
    <property type="entry name" value="FAD/NAD-bd_sf"/>
</dbReference>
<dbReference type="PIRSF" id="PIRSF038984">
    <property type="entry name" value="FAD_binding_protein"/>
    <property type="match status" value="1"/>
</dbReference>
<dbReference type="Proteomes" id="UP000031184">
    <property type="component" value="Unassembled WGS sequence"/>
</dbReference>
<evidence type="ECO:0000313" key="2">
    <source>
        <dbReference type="EMBL" id="KID49731.1"/>
    </source>
</evidence>
<comment type="caution">
    <text evidence="2">The sequence shown here is derived from an EMBL/GenBank/DDBJ whole genome shotgun (WGS) entry which is preliminary data.</text>
</comment>
<dbReference type="Pfam" id="PF13450">
    <property type="entry name" value="NAD_binding_8"/>
    <property type="match status" value="1"/>
</dbReference>
<organism evidence="2 3">
    <name type="scientific">Fusobacterium necrophorum subsp. funduliforme B35</name>
    <dbReference type="NCBI Taxonomy" id="1226633"/>
    <lineage>
        <taxon>Bacteria</taxon>
        <taxon>Fusobacteriati</taxon>
        <taxon>Fusobacteriota</taxon>
        <taxon>Fusobacteriia</taxon>
        <taxon>Fusobacteriales</taxon>
        <taxon>Fusobacteriaceae</taxon>
        <taxon>Fusobacterium</taxon>
    </lineage>
</organism>
<dbReference type="Gene3D" id="3.50.50.60">
    <property type="entry name" value="FAD/NAD(P)-binding domain"/>
    <property type="match status" value="2"/>
</dbReference>
<reference evidence="2 3" key="1">
    <citation type="submission" date="2013-08" db="EMBL/GenBank/DDBJ databases">
        <title>An opportunistic ruminal bacterium that causes liver abscesses in cattle.</title>
        <authorList>
            <person name="Benahmed F.H."/>
            <person name="Rasmussen M."/>
            <person name="Harbottle H."/>
            <person name="Soppet D."/>
            <person name="Nagaraja T.G."/>
            <person name="Davidson M."/>
        </authorList>
    </citation>
    <scope>NUCLEOTIDE SEQUENCE [LARGE SCALE GENOMIC DNA]</scope>
    <source>
        <strain evidence="2 3">B35</strain>
    </source>
</reference>
<evidence type="ECO:0000259" key="1">
    <source>
        <dbReference type="Pfam" id="PF21688"/>
    </source>
</evidence>
<accession>A0A0B4EJX7</accession>
<dbReference type="PRINTS" id="PR00419">
    <property type="entry name" value="ADXRDTASE"/>
</dbReference>